<comment type="caution">
    <text evidence="2">The sequence shown here is derived from an EMBL/GenBank/DDBJ whole genome shotgun (WGS) entry which is preliminary data.</text>
</comment>
<proteinExistence type="predicted"/>
<organism evidence="2 3">
    <name type="scientific">Tagetes erecta</name>
    <name type="common">African marigold</name>
    <dbReference type="NCBI Taxonomy" id="13708"/>
    <lineage>
        <taxon>Eukaryota</taxon>
        <taxon>Viridiplantae</taxon>
        <taxon>Streptophyta</taxon>
        <taxon>Embryophyta</taxon>
        <taxon>Tracheophyta</taxon>
        <taxon>Spermatophyta</taxon>
        <taxon>Magnoliopsida</taxon>
        <taxon>eudicotyledons</taxon>
        <taxon>Gunneridae</taxon>
        <taxon>Pentapetalae</taxon>
        <taxon>asterids</taxon>
        <taxon>campanulids</taxon>
        <taxon>Asterales</taxon>
        <taxon>Asteraceae</taxon>
        <taxon>Asteroideae</taxon>
        <taxon>Heliantheae alliance</taxon>
        <taxon>Tageteae</taxon>
        <taxon>Tagetes</taxon>
    </lineage>
</organism>
<feature type="region of interest" description="Disordered" evidence="1">
    <location>
        <begin position="1"/>
        <end position="42"/>
    </location>
</feature>
<evidence type="ECO:0000313" key="3">
    <source>
        <dbReference type="Proteomes" id="UP001229421"/>
    </source>
</evidence>
<protein>
    <submittedName>
        <fullName evidence="2">Uncharacterized protein</fullName>
    </submittedName>
</protein>
<name>A0AAD8L7C7_TARER</name>
<feature type="region of interest" description="Disordered" evidence="1">
    <location>
        <begin position="296"/>
        <end position="320"/>
    </location>
</feature>
<keyword evidence="3" id="KW-1185">Reference proteome</keyword>
<evidence type="ECO:0000313" key="2">
    <source>
        <dbReference type="EMBL" id="KAK1432550.1"/>
    </source>
</evidence>
<reference evidence="2" key="1">
    <citation type="journal article" date="2023" name="bioRxiv">
        <title>Improved chromosome-level genome assembly for marigold (Tagetes erecta).</title>
        <authorList>
            <person name="Jiang F."/>
            <person name="Yuan L."/>
            <person name="Wang S."/>
            <person name="Wang H."/>
            <person name="Xu D."/>
            <person name="Wang A."/>
            <person name="Fan W."/>
        </authorList>
    </citation>
    <scope>NUCLEOTIDE SEQUENCE</scope>
    <source>
        <strain evidence="2">WSJ</strain>
        <tissue evidence="2">Leaf</tissue>
    </source>
</reference>
<dbReference type="InterPro" id="IPR004252">
    <property type="entry name" value="Probable_transposase_24"/>
</dbReference>
<evidence type="ECO:0000256" key="1">
    <source>
        <dbReference type="SAM" id="MobiDB-lite"/>
    </source>
</evidence>
<dbReference type="Pfam" id="PF03004">
    <property type="entry name" value="Transposase_24"/>
    <property type="match status" value="1"/>
</dbReference>
<sequence>MARQRKERRNARSDGDDQNTSATRVRSHSEGEYGNPPAVPRPIQITTTHIHDKTATKTLLAIMRANWPVGVFTFKQAPSTFWQSVISMFRRYYSYPPHVSNDEGDAVIKIHVARTMTQTLYEERNRATLRAEQNNTTILEQCPTYFDEDVWRSFCLHWRKESFLKKSAINAENRKRLQVVHTTGAKPFFKFKQEMTLKNEEPPTIVEFWDKSHRKKHTNEWASEKAQLIGNKMRNILASQRASGESSDDQESDIFQLVEAQGSSSNRGRYLGLPRVPAKEVDQTLATRDQMAQTGRIIGNAAGPSNTNRNRRRNLPSLLD</sequence>
<dbReference type="Proteomes" id="UP001229421">
    <property type="component" value="Unassembled WGS sequence"/>
</dbReference>
<dbReference type="EMBL" id="JAUHHV010000002">
    <property type="protein sequence ID" value="KAK1432550.1"/>
    <property type="molecule type" value="Genomic_DNA"/>
</dbReference>
<gene>
    <name evidence="2" type="ORF">QVD17_09447</name>
</gene>
<accession>A0AAD8L7C7</accession>
<dbReference type="AlphaFoldDB" id="A0AAD8L7C7"/>